<keyword evidence="1" id="KW-1133">Transmembrane helix</keyword>
<feature type="transmembrane region" description="Helical" evidence="1">
    <location>
        <begin position="323"/>
        <end position="344"/>
    </location>
</feature>
<feature type="transmembrane region" description="Helical" evidence="1">
    <location>
        <begin position="64"/>
        <end position="85"/>
    </location>
</feature>
<name>A0A6A1QQN8_9BURK</name>
<dbReference type="Pfam" id="PF07786">
    <property type="entry name" value="HGSNAT_cat"/>
    <property type="match status" value="1"/>
</dbReference>
<reference evidence="3" key="1">
    <citation type="submission" date="2019-09" db="EMBL/GenBank/DDBJ databases">
        <title>Draft genome sequences of 48 bacterial type strains from the CCUG.</title>
        <authorList>
            <person name="Tunovic T."/>
            <person name="Pineiro-Iglesias B."/>
            <person name="Unosson C."/>
            <person name="Inganas E."/>
            <person name="Ohlen M."/>
            <person name="Cardew S."/>
            <person name="Jensie-Markopoulos S."/>
            <person name="Salva-Serra F."/>
            <person name="Jaen-Luchoro D."/>
            <person name="Karlsson R."/>
            <person name="Svensson-Stadler L."/>
            <person name="Chun J."/>
            <person name="Moore E."/>
        </authorList>
    </citation>
    <scope>NUCLEOTIDE SEQUENCE</scope>
    <source>
        <strain evidence="3">CCUG 15333</strain>
    </source>
</reference>
<feature type="transmembrane region" description="Helical" evidence="1">
    <location>
        <begin position="281"/>
        <end position="302"/>
    </location>
</feature>
<dbReference type="PANTHER" id="PTHR40407:SF1">
    <property type="entry name" value="HEPARAN-ALPHA-GLUCOSAMINIDE N-ACETYLTRANSFERASE CATALYTIC DOMAIN-CONTAINING PROTEIN"/>
    <property type="match status" value="1"/>
</dbReference>
<keyword evidence="1" id="KW-0472">Membrane</keyword>
<evidence type="ECO:0000313" key="3">
    <source>
        <dbReference type="EMBL" id="KAB0583369.1"/>
    </source>
</evidence>
<evidence type="ECO:0000256" key="1">
    <source>
        <dbReference type="SAM" id="Phobius"/>
    </source>
</evidence>
<feature type="transmembrane region" description="Helical" evidence="1">
    <location>
        <begin position="106"/>
        <end position="124"/>
    </location>
</feature>
<accession>A0A6A1QQN8</accession>
<comment type="caution">
    <text evidence="3">The sequence shown here is derived from an EMBL/GenBank/DDBJ whole genome shotgun (WGS) entry which is preliminary data.</text>
</comment>
<dbReference type="InterPro" id="IPR012429">
    <property type="entry name" value="HGSNAT_cat"/>
</dbReference>
<dbReference type="EMBL" id="VZOT01000029">
    <property type="protein sequence ID" value="KAB0583369.1"/>
    <property type="molecule type" value="Genomic_DNA"/>
</dbReference>
<feature type="transmembrane region" description="Helical" evidence="1">
    <location>
        <begin position="155"/>
        <end position="175"/>
    </location>
</feature>
<keyword evidence="1" id="KW-0812">Transmembrane</keyword>
<protein>
    <submittedName>
        <fullName evidence="3">DUF1624 domain-containing protein</fullName>
    </submittedName>
</protein>
<gene>
    <name evidence="3" type="ORF">F7P80_16595</name>
</gene>
<proteinExistence type="predicted"/>
<dbReference type="AlphaFoldDB" id="A0A6A1QQN8"/>
<dbReference type="RefSeq" id="WP_151046197.1">
    <property type="nucleotide sequence ID" value="NZ_CP060413.1"/>
</dbReference>
<feature type="transmembrane region" description="Helical" evidence="1">
    <location>
        <begin position="130"/>
        <end position="150"/>
    </location>
</feature>
<feature type="transmembrane region" description="Helical" evidence="1">
    <location>
        <begin position="236"/>
        <end position="254"/>
    </location>
</feature>
<feature type="transmembrane region" description="Helical" evidence="1">
    <location>
        <begin position="356"/>
        <end position="378"/>
    </location>
</feature>
<feature type="transmembrane region" description="Helical" evidence="1">
    <location>
        <begin position="207"/>
        <end position="224"/>
    </location>
</feature>
<evidence type="ECO:0000259" key="2">
    <source>
        <dbReference type="Pfam" id="PF07786"/>
    </source>
</evidence>
<dbReference type="PANTHER" id="PTHR40407">
    <property type="entry name" value="MEMBRANE PROTEIN-LIKE PROTEIN"/>
    <property type="match status" value="1"/>
</dbReference>
<organism evidence="3">
    <name type="scientific">Comamonas kerstersii</name>
    <dbReference type="NCBI Taxonomy" id="225992"/>
    <lineage>
        <taxon>Bacteria</taxon>
        <taxon>Pseudomonadati</taxon>
        <taxon>Pseudomonadota</taxon>
        <taxon>Betaproteobacteria</taxon>
        <taxon>Burkholderiales</taxon>
        <taxon>Comamonadaceae</taxon>
        <taxon>Comamonas</taxon>
    </lineage>
</organism>
<feature type="domain" description="Heparan-alpha-glucosaminide N-acetyltransferase catalytic" evidence="2">
    <location>
        <begin position="16"/>
        <end position="229"/>
    </location>
</feature>
<sequence>MSNSIPIQSLATRTSRLKSIDALRGLVMIFMMLDHVRETFFLHLQVPDPMDVGDTPLGIFIPRMLAHLCAPIFVFLTGLSAYLYASRQDDLHSSRMSASAFLWKRGLFLVLLEVTVVNFAWTFQFPPVKVFLQVIWAIGLSMLALSVMVWMPRKLLIITGIILVAGHNLLDGVHFPVGHILHAPWAVLHDRGWLEIAGIKLRTSYPVMPWIGVIALGYGIGPWFSKNSAATKRGNYLLLAGLGSLATFAFLRMLNVYGDTPWQFGINTTQTLMSWFNVTKYPPSLLFLLLTLGVGLLLLYAFEHSAEHAWIKKLAVFGSAPMFFYILHLYTLKFMYIAAVYFFGENKGKLFGLDNLFWLWGLSLFLVLTLFPAVKWFASLKQARRDIAWLKYL</sequence>